<dbReference type="PRINTS" id="PR00105">
    <property type="entry name" value="C5METTRFRASE"/>
</dbReference>
<gene>
    <name evidence="8" type="ORF">CXY01_28960</name>
</gene>
<dbReference type="Pfam" id="PF00145">
    <property type="entry name" value="DNA_methylase"/>
    <property type="match status" value="1"/>
</dbReference>
<evidence type="ECO:0000256" key="4">
    <source>
        <dbReference type="ARBA" id="ARBA00022691"/>
    </source>
</evidence>
<evidence type="ECO:0000256" key="7">
    <source>
        <dbReference type="RuleBase" id="RU000416"/>
    </source>
</evidence>
<keyword evidence="9" id="KW-1185">Reference proteome</keyword>
<dbReference type="InterPro" id="IPR050750">
    <property type="entry name" value="C5-MTase"/>
</dbReference>
<dbReference type="OrthoDB" id="9813719at2"/>
<evidence type="ECO:0000256" key="6">
    <source>
        <dbReference type="PROSITE-ProRule" id="PRU01016"/>
    </source>
</evidence>
<dbReference type="EC" id="2.1.1.37" evidence="1"/>
<dbReference type="InterPro" id="IPR029063">
    <property type="entry name" value="SAM-dependent_MTases_sf"/>
</dbReference>
<evidence type="ECO:0000256" key="5">
    <source>
        <dbReference type="ARBA" id="ARBA00022747"/>
    </source>
</evidence>
<dbReference type="NCBIfam" id="TIGR00675">
    <property type="entry name" value="dcm"/>
    <property type="match status" value="1"/>
</dbReference>
<organism evidence="8 9">
    <name type="scientific">Cellulomonas xylanilytica</name>
    <dbReference type="NCBI Taxonomy" id="233583"/>
    <lineage>
        <taxon>Bacteria</taxon>
        <taxon>Bacillati</taxon>
        <taxon>Actinomycetota</taxon>
        <taxon>Actinomycetes</taxon>
        <taxon>Micrococcales</taxon>
        <taxon>Cellulomonadaceae</taxon>
        <taxon>Cellulomonas</taxon>
    </lineage>
</organism>
<evidence type="ECO:0000313" key="8">
    <source>
        <dbReference type="EMBL" id="GEK22376.1"/>
    </source>
</evidence>
<dbReference type="GO" id="GO:0003886">
    <property type="term" value="F:DNA (cytosine-5-)-methyltransferase activity"/>
    <property type="evidence" value="ECO:0007669"/>
    <property type="project" value="UniProtKB-EC"/>
</dbReference>
<dbReference type="GO" id="GO:0009307">
    <property type="term" value="P:DNA restriction-modification system"/>
    <property type="evidence" value="ECO:0007669"/>
    <property type="project" value="UniProtKB-KW"/>
</dbReference>
<dbReference type="Gene3D" id="3.90.120.10">
    <property type="entry name" value="DNA Methylase, subunit A, domain 2"/>
    <property type="match status" value="1"/>
</dbReference>
<comment type="similarity">
    <text evidence="6 7">Belongs to the class I-like SAM-binding methyltransferase superfamily. C5-methyltransferase family.</text>
</comment>
<keyword evidence="4 6" id="KW-0949">S-adenosyl-L-methionine</keyword>
<proteinExistence type="inferred from homology"/>
<dbReference type="Gene3D" id="3.40.50.150">
    <property type="entry name" value="Vaccinia Virus protein VP39"/>
    <property type="match status" value="1"/>
</dbReference>
<feature type="active site" evidence="6">
    <location>
        <position position="82"/>
    </location>
</feature>
<dbReference type="Proteomes" id="UP000321118">
    <property type="component" value="Unassembled WGS sequence"/>
</dbReference>
<dbReference type="InterPro" id="IPR001525">
    <property type="entry name" value="C5_MeTfrase"/>
</dbReference>
<name>A0A510V6G3_9CELL</name>
<accession>A0A510V6G3</accession>
<dbReference type="AlphaFoldDB" id="A0A510V6G3"/>
<dbReference type="GO" id="GO:0032259">
    <property type="term" value="P:methylation"/>
    <property type="evidence" value="ECO:0007669"/>
    <property type="project" value="UniProtKB-KW"/>
</dbReference>
<evidence type="ECO:0000256" key="3">
    <source>
        <dbReference type="ARBA" id="ARBA00022679"/>
    </source>
</evidence>
<keyword evidence="3 6" id="KW-0808">Transferase</keyword>
<evidence type="ECO:0000256" key="2">
    <source>
        <dbReference type="ARBA" id="ARBA00022603"/>
    </source>
</evidence>
<reference evidence="8 9" key="1">
    <citation type="submission" date="2019-07" db="EMBL/GenBank/DDBJ databases">
        <title>Whole genome shotgun sequence of Cellulomonas xylanilytica NBRC 101102.</title>
        <authorList>
            <person name="Hosoyama A."/>
            <person name="Uohara A."/>
            <person name="Ohji S."/>
            <person name="Ichikawa N."/>
        </authorList>
    </citation>
    <scope>NUCLEOTIDE SEQUENCE [LARGE SCALE GENOMIC DNA]</scope>
    <source>
        <strain evidence="8 9">NBRC 101102</strain>
    </source>
</reference>
<sequence length="453" mass="50775">MKDLAPDPAFTFIDLFAGIGGFHAALAAYGGACEYAVEIDKAAAAVYEQNWRRTALGDITRDANDQQVSVPSSAVLAAGFPCQAFSKSGAQRGMDEARGTLFWNVARVIEANRPTVVLLENVRNLAGPRHIHEWKTIIRTLRELGYRVADTPAVFSPHLLPRDRGGRPQVRERVFITATYNPTGMGSDAVEPVATMKDRIDGWQPTDWDLALGLPLDPDHHVTGCDLTAAERLWIDAWNELVEIMWEERDGQRLPGFPLWADEWVLTKDLRIPLGTPAWKESHLVKNAAFYTRHKRVLDRWTKKWGVYTDAFPASRRKFEWQAQDTPRLWDTIMHFRPSGIRAKRATFTPALVAITQTTIVGPRERRLSPREAARLQGMPNGFSFDGQVNAATYKQLGNGVNVGVVWHILREHVNRDRDILETTSEGRAILAAVDAAPESPDKVLDEMFPVRG</sequence>
<dbReference type="RefSeq" id="WP_146928242.1">
    <property type="nucleotide sequence ID" value="NZ_BJUB01000009.1"/>
</dbReference>
<keyword evidence="5" id="KW-0680">Restriction system</keyword>
<dbReference type="PANTHER" id="PTHR46098:SF1">
    <property type="entry name" value="TRNA (CYTOSINE(38)-C(5))-METHYLTRANSFERASE"/>
    <property type="match status" value="1"/>
</dbReference>
<comment type="caution">
    <text evidence="8">The sequence shown here is derived from an EMBL/GenBank/DDBJ whole genome shotgun (WGS) entry which is preliminary data.</text>
</comment>
<evidence type="ECO:0000313" key="9">
    <source>
        <dbReference type="Proteomes" id="UP000321118"/>
    </source>
</evidence>
<dbReference type="PANTHER" id="PTHR46098">
    <property type="entry name" value="TRNA (CYTOSINE(38)-C(5))-METHYLTRANSFERASE"/>
    <property type="match status" value="1"/>
</dbReference>
<dbReference type="PROSITE" id="PS51679">
    <property type="entry name" value="SAM_MT_C5"/>
    <property type="match status" value="1"/>
</dbReference>
<evidence type="ECO:0000256" key="1">
    <source>
        <dbReference type="ARBA" id="ARBA00011975"/>
    </source>
</evidence>
<protein>
    <recommendedName>
        <fullName evidence="1">DNA (cytosine-5-)-methyltransferase</fullName>
        <ecNumber evidence="1">2.1.1.37</ecNumber>
    </recommendedName>
</protein>
<keyword evidence="2 6" id="KW-0489">Methyltransferase</keyword>
<dbReference type="SUPFAM" id="SSF53335">
    <property type="entry name" value="S-adenosyl-L-methionine-dependent methyltransferases"/>
    <property type="match status" value="1"/>
</dbReference>
<dbReference type="EMBL" id="BJUB01000009">
    <property type="protein sequence ID" value="GEK22376.1"/>
    <property type="molecule type" value="Genomic_DNA"/>
</dbReference>